<comment type="caution">
    <text evidence="2">The sequence shown here is derived from an EMBL/GenBank/DDBJ whole genome shotgun (WGS) entry which is preliminary data.</text>
</comment>
<proteinExistence type="predicted"/>
<sequence length="175" mass="18304">MDTTLVAITLGLIVSLVVTEVLGLSVGGMIVPGYIAMSLHQPMAVVLTVLAAAITWGIIRWVSRYAIVFGRRRVVLTVITGFAVGMTFRLLANEFVLHIVETSSVAASSVAASSVAASSVAGQVASPMVMIGLIIPGLIALWFERQGVIETLSPMLSAAVLVRLSLILIGMESLA</sequence>
<dbReference type="AlphaFoldDB" id="A0A5C5YMX4"/>
<dbReference type="Pfam" id="PF14102">
    <property type="entry name" value="Caps_synth_CapC"/>
    <property type="match status" value="1"/>
</dbReference>
<dbReference type="OrthoDB" id="48792at2"/>
<gene>
    <name evidence="2" type="primary">capC</name>
    <name evidence="2" type="ORF">CA13_67640</name>
</gene>
<accession>A0A5C5YMX4</accession>
<keyword evidence="3" id="KW-1185">Reference proteome</keyword>
<keyword evidence="1" id="KW-0472">Membrane</keyword>
<dbReference type="Proteomes" id="UP000315010">
    <property type="component" value="Unassembled WGS sequence"/>
</dbReference>
<reference evidence="2 3" key="1">
    <citation type="submission" date="2019-02" db="EMBL/GenBank/DDBJ databases">
        <title>Deep-cultivation of Planctomycetes and their phenomic and genomic characterization uncovers novel biology.</title>
        <authorList>
            <person name="Wiegand S."/>
            <person name="Jogler M."/>
            <person name="Boedeker C."/>
            <person name="Pinto D."/>
            <person name="Vollmers J."/>
            <person name="Rivas-Marin E."/>
            <person name="Kohn T."/>
            <person name="Peeters S.H."/>
            <person name="Heuer A."/>
            <person name="Rast P."/>
            <person name="Oberbeckmann S."/>
            <person name="Bunk B."/>
            <person name="Jeske O."/>
            <person name="Meyerdierks A."/>
            <person name="Storesund J.E."/>
            <person name="Kallscheuer N."/>
            <person name="Luecker S."/>
            <person name="Lage O.M."/>
            <person name="Pohl T."/>
            <person name="Merkel B.J."/>
            <person name="Hornburger P."/>
            <person name="Mueller R.-W."/>
            <person name="Bruemmer F."/>
            <person name="Labrenz M."/>
            <person name="Spormann A.M."/>
            <person name="Op Den Camp H."/>
            <person name="Overmann J."/>
            <person name="Amann R."/>
            <person name="Jetten M.S.M."/>
            <person name="Mascher T."/>
            <person name="Medema M.H."/>
            <person name="Devos D.P."/>
            <person name="Kaster A.-K."/>
            <person name="Ovreas L."/>
            <person name="Rohde M."/>
            <person name="Galperin M.Y."/>
            <person name="Jogler C."/>
        </authorList>
    </citation>
    <scope>NUCLEOTIDE SEQUENCE [LARGE SCALE GENOMIC DNA]</scope>
    <source>
        <strain evidence="2 3">CA13</strain>
    </source>
</reference>
<keyword evidence="1" id="KW-0812">Transmembrane</keyword>
<evidence type="ECO:0000313" key="3">
    <source>
        <dbReference type="Proteomes" id="UP000315010"/>
    </source>
</evidence>
<feature type="transmembrane region" description="Helical" evidence="1">
    <location>
        <begin position="74"/>
        <end position="92"/>
    </location>
</feature>
<feature type="transmembrane region" description="Helical" evidence="1">
    <location>
        <begin position="43"/>
        <end position="62"/>
    </location>
</feature>
<dbReference type="InterPro" id="IPR008338">
    <property type="entry name" value="Capsule_biosynth_CapC"/>
</dbReference>
<dbReference type="GO" id="GO:0045227">
    <property type="term" value="P:capsule polysaccharide biosynthetic process"/>
    <property type="evidence" value="ECO:0007669"/>
    <property type="project" value="InterPro"/>
</dbReference>
<evidence type="ECO:0000313" key="2">
    <source>
        <dbReference type="EMBL" id="TWT76271.1"/>
    </source>
</evidence>
<evidence type="ECO:0000256" key="1">
    <source>
        <dbReference type="SAM" id="Phobius"/>
    </source>
</evidence>
<dbReference type="NCBIfam" id="TIGR04011">
    <property type="entry name" value="poly_gGlu_PgsC"/>
    <property type="match status" value="1"/>
</dbReference>
<feature type="transmembrane region" description="Helical" evidence="1">
    <location>
        <begin position="124"/>
        <end position="143"/>
    </location>
</feature>
<dbReference type="RefSeq" id="WP_146404068.1">
    <property type="nucleotide sequence ID" value="NZ_SJPJ01000002.1"/>
</dbReference>
<name>A0A5C5YMX4_9BACT</name>
<dbReference type="GO" id="GO:0016020">
    <property type="term" value="C:membrane"/>
    <property type="evidence" value="ECO:0007669"/>
    <property type="project" value="InterPro"/>
</dbReference>
<dbReference type="EMBL" id="SJPJ01000002">
    <property type="protein sequence ID" value="TWT76271.1"/>
    <property type="molecule type" value="Genomic_DNA"/>
</dbReference>
<feature type="transmembrane region" description="Helical" evidence="1">
    <location>
        <begin position="155"/>
        <end position="174"/>
    </location>
</feature>
<keyword evidence="1" id="KW-1133">Transmembrane helix</keyword>
<organism evidence="2 3">
    <name type="scientific">Novipirellula herctigrandis</name>
    <dbReference type="NCBI Taxonomy" id="2527986"/>
    <lineage>
        <taxon>Bacteria</taxon>
        <taxon>Pseudomonadati</taxon>
        <taxon>Planctomycetota</taxon>
        <taxon>Planctomycetia</taxon>
        <taxon>Pirellulales</taxon>
        <taxon>Pirellulaceae</taxon>
        <taxon>Novipirellula</taxon>
    </lineage>
</organism>
<protein>
    <submittedName>
        <fullName evidence="2">Capsule biosynthesis protein CapC</fullName>
    </submittedName>
</protein>